<keyword evidence="1" id="KW-0472">Membrane</keyword>
<reference evidence="3" key="1">
    <citation type="journal article" date="2019" name="Int. J. Syst. Evol. Microbiol.">
        <title>The Global Catalogue of Microorganisms (GCM) 10K type strain sequencing project: providing services to taxonomists for standard genome sequencing and annotation.</title>
        <authorList>
            <consortium name="The Broad Institute Genomics Platform"/>
            <consortium name="The Broad Institute Genome Sequencing Center for Infectious Disease"/>
            <person name="Wu L."/>
            <person name="Ma J."/>
        </authorList>
    </citation>
    <scope>NUCLEOTIDE SEQUENCE [LARGE SCALE GENOMIC DNA]</scope>
    <source>
        <strain evidence="3">JCM 17712</strain>
    </source>
</reference>
<keyword evidence="1" id="KW-0812">Transmembrane</keyword>
<dbReference type="EMBL" id="BAABIZ010000046">
    <property type="protein sequence ID" value="GAA5111987.1"/>
    <property type="molecule type" value="Genomic_DNA"/>
</dbReference>
<evidence type="ECO:0000313" key="2">
    <source>
        <dbReference type="EMBL" id="GAA5111987.1"/>
    </source>
</evidence>
<name>A0ABP9N8U0_9HYPH</name>
<accession>A0ABP9N8U0</accession>
<gene>
    <name evidence="2" type="ORF">GCM10023261_16520</name>
</gene>
<evidence type="ECO:0000313" key="3">
    <source>
        <dbReference type="Proteomes" id="UP001500864"/>
    </source>
</evidence>
<evidence type="ECO:0000256" key="1">
    <source>
        <dbReference type="SAM" id="Phobius"/>
    </source>
</evidence>
<dbReference type="RefSeq" id="WP_345117439.1">
    <property type="nucleotide sequence ID" value="NZ_BAABIZ010000046.1"/>
</dbReference>
<comment type="caution">
    <text evidence="2">The sequence shown here is derived from an EMBL/GenBank/DDBJ whole genome shotgun (WGS) entry which is preliminary data.</text>
</comment>
<protein>
    <submittedName>
        <fullName evidence="2">Uncharacterized protein</fullName>
    </submittedName>
</protein>
<proteinExistence type="predicted"/>
<sequence>MIKKKYELTDETIEIRGKTLHRIRALRDFSDVEKGDLGGYIEREGNLSHEDSCWVYYNAKVYGNALSFFIMPRYLMAPVLVKMLQFILMHKFTVVLLFSVMHKFMVRHMFLVMLLFATNLMFTVMQKFTMTHAFMVTQQFLGMHE</sequence>
<keyword evidence="1" id="KW-1133">Transmembrane helix</keyword>
<dbReference type="Proteomes" id="UP001500864">
    <property type="component" value="Unassembled WGS sequence"/>
</dbReference>
<feature type="transmembrane region" description="Helical" evidence="1">
    <location>
        <begin position="106"/>
        <end position="125"/>
    </location>
</feature>
<keyword evidence="3" id="KW-1185">Reference proteome</keyword>
<organism evidence="2 3">
    <name type="scientific">Bartonella jaculi</name>
    <dbReference type="NCBI Taxonomy" id="686226"/>
    <lineage>
        <taxon>Bacteria</taxon>
        <taxon>Pseudomonadati</taxon>
        <taxon>Pseudomonadota</taxon>
        <taxon>Alphaproteobacteria</taxon>
        <taxon>Hyphomicrobiales</taxon>
        <taxon>Bartonellaceae</taxon>
        <taxon>Bartonella</taxon>
    </lineage>
</organism>